<evidence type="ECO:0000259" key="7">
    <source>
        <dbReference type="PROSITE" id="PS50983"/>
    </source>
</evidence>
<evidence type="ECO:0000256" key="3">
    <source>
        <dbReference type="ARBA" id="ARBA00022448"/>
    </source>
</evidence>
<evidence type="ECO:0000256" key="1">
    <source>
        <dbReference type="ARBA" id="ARBA00004196"/>
    </source>
</evidence>
<evidence type="ECO:0000313" key="9">
    <source>
        <dbReference type="Proteomes" id="UP001589793"/>
    </source>
</evidence>
<accession>A0ABV6R713</accession>
<dbReference type="EMBL" id="JBHLSV010000001">
    <property type="protein sequence ID" value="MFC0672586.1"/>
    <property type="molecule type" value="Genomic_DNA"/>
</dbReference>
<dbReference type="PROSITE" id="PS50983">
    <property type="entry name" value="FE_B12_PBP"/>
    <property type="match status" value="1"/>
</dbReference>
<gene>
    <name evidence="8" type="ORF">ACFFF6_01305</name>
</gene>
<evidence type="ECO:0000313" key="8">
    <source>
        <dbReference type="EMBL" id="MFC0672586.1"/>
    </source>
</evidence>
<reference evidence="8 9" key="1">
    <citation type="submission" date="2024-09" db="EMBL/GenBank/DDBJ databases">
        <authorList>
            <person name="Sun Q."/>
            <person name="Mori K."/>
        </authorList>
    </citation>
    <scope>NUCLEOTIDE SEQUENCE [LARGE SCALE GENOMIC DNA]</scope>
    <source>
        <strain evidence="8 9">CICC 10874</strain>
    </source>
</reference>
<dbReference type="Proteomes" id="UP001589793">
    <property type="component" value="Unassembled WGS sequence"/>
</dbReference>
<dbReference type="SUPFAM" id="SSF53807">
    <property type="entry name" value="Helical backbone' metal receptor"/>
    <property type="match status" value="1"/>
</dbReference>
<proteinExistence type="inferred from homology"/>
<comment type="subcellular location">
    <subcellularLocation>
        <location evidence="1">Cell envelope</location>
    </subcellularLocation>
</comment>
<feature type="chain" id="PRO_5045848342" evidence="6">
    <location>
        <begin position="23"/>
        <end position="336"/>
    </location>
</feature>
<keyword evidence="3" id="KW-0813">Transport</keyword>
<organism evidence="8 9">
    <name type="scientific">Brachybacterium hainanense</name>
    <dbReference type="NCBI Taxonomy" id="1541174"/>
    <lineage>
        <taxon>Bacteria</taxon>
        <taxon>Bacillati</taxon>
        <taxon>Actinomycetota</taxon>
        <taxon>Actinomycetes</taxon>
        <taxon>Micrococcales</taxon>
        <taxon>Dermabacteraceae</taxon>
        <taxon>Brachybacterium</taxon>
    </lineage>
</organism>
<feature type="region of interest" description="Disordered" evidence="5">
    <location>
        <begin position="29"/>
        <end position="48"/>
    </location>
</feature>
<dbReference type="Pfam" id="PF01497">
    <property type="entry name" value="Peripla_BP_2"/>
    <property type="match status" value="1"/>
</dbReference>
<evidence type="ECO:0000256" key="6">
    <source>
        <dbReference type="SAM" id="SignalP"/>
    </source>
</evidence>
<dbReference type="InterPro" id="IPR002491">
    <property type="entry name" value="ABC_transptr_periplasmic_BD"/>
</dbReference>
<dbReference type="PANTHER" id="PTHR30532:SF24">
    <property type="entry name" value="FERRIC ENTEROBACTIN-BINDING PERIPLASMIC PROTEIN FEPB"/>
    <property type="match status" value="1"/>
</dbReference>
<evidence type="ECO:0000256" key="5">
    <source>
        <dbReference type="SAM" id="MobiDB-lite"/>
    </source>
</evidence>
<evidence type="ECO:0000256" key="2">
    <source>
        <dbReference type="ARBA" id="ARBA00008814"/>
    </source>
</evidence>
<feature type="domain" description="Fe/B12 periplasmic-binding" evidence="7">
    <location>
        <begin position="64"/>
        <end position="336"/>
    </location>
</feature>
<name>A0ABV6R713_9MICO</name>
<dbReference type="RefSeq" id="WP_376977482.1">
    <property type="nucleotide sequence ID" value="NZ_JBHLSV010000001.1"/>
</dbReference>
<dbReference type="Gene3D" id="3.40.50.1980">
    <property type="entry name" value="Nitrogenase molybdenum iron protein domain"/>
    <property type="match status" value="2"/>
</dbReference>
<comment type="caution">
    <text evidence="8">The sequence shown here is derived from an EMBL/GenBank/DDBJ whole genome shotgun (WGS) entry which is preliminary data.</text>
</comment>
<dbReference type="PROSITE" id="PS51257">
    <property type="entry name" value="PROKAR_LIPOPROTEIN"/>
    <property type="match status" value="1"/>
</dbReference>
<dbReference type="PANTHER" id="PTHR30532">
    <property type="entry name" value="IRON III DICITRATE-BINDING PERIPLASMIC PROTEIN"/>
    <property type="match status" value="1"/>
</dbReference>
<sequence>MTMLRRRSLAAALAAAPLLGLAACSGEQTASGRSGGSDGGGGTSGSRVVDTVKGKVEIPADPQRIVVLNYALTGYLYDLGMTVVATTTEAADAEGSFSEFWGTAPEENGTELLSWSSDGFDLESVLGMEPDLIIAGGWGFPYFQADKAYTDLTAIAPTVMVDKALTTWREQFSFLAEQVFDRKSTLDQLVQAYEDELAEVREAIALPPQPSSFLYVTAEGTPFVFFEEYVPEEFTALGFEVDPVASANSLEPYTEGGDSAELSTENLGQLITSPTVFISGFNQDTFSVQELGEKAVWKDLPSFRAQDAYDLPYWASRHDYDEALALLDVLRGMFAK</sequence>
<feature type="compositionally biased region" description="Gly residues" evidence="5">
    <location>
        <begin position="33"/>
        <end position="44"/>
    </location>
</feature>
<keyword evidence="4 6" id="KW-0732">Signal</keyword>
<protein>
    <submittedName>
        <fullName evidence="8">ABC transporter substrate-binding protein</fullName>
    </submittedName>
</protein>
<keyword evidence="9" id="KW-1185">Reference proteome</keyword>
<evidence type="ECO:0000256" key="4">
    <source>
        <dbReference type="ARBA" id="ARBA00022729"/>
    </source>
</evidence>
<feature type="signal peptide" evidence="6">
    <location>
        <begin position="1"/>
        <end position="22"/>
    </location>
</feature>
<dbReference type="InterPro" id="IPR051313">
    <property type="entry name" value="Bact_iron-sidero_bind"/>
</dbReference>
<comment type="similarity">
    <text evidence="2">Belongs to the bacterial solute-binding protein 8 family.</text>
</comment>